<dbReference type="Proteomes" id="UP000316621">
    <property type="component" value="Chromosome 4"/>
</dbReference>
<dbReference type="Gramene" id="RZC58122">
    <property type="protein sequence ID" value="RZC58122"/>
    <property type="gene ID" value="C5167_005434"/>
</dbReference>
<dbReference type="InterPro" id="IPR046960">
    <property type="entry name" value="PPR_At4g14850-like_plant"/>
</dbReference>
<accession>A0A4Y7JDJ1</accession>
<keyword evidence="2" id="KW-1185">Reference proteome</keyword>
<proteinExistence type="predicted"/>
<dbReference type="EMBL" id="CM010718">
    <property type="protein sequence ID" value="RZC58122.1"/>
    <property type="molecule type" value="Genomic_DNA"/>
</dbReference>
<organism evidence="1 2">
    <name type="scientific">Papaver somniferum</name>
    <name type="common">Opium poppy</name>
    <dbReference type="NCBI Taxonomy" id="3469"/>
    <lineage>
        <taxon>Eukaryota</taxon>
        <taxon>Viridiplantae</taxon>
        <taxon>Streptophyta</taxon>
        <taxon>Embryophyta</taxon>
        <taxon>Tracheophyta</taxon>
        <taxon>Spermatophyta</taxon>
        <taxon>Magnoliopsida</taxon>
        <taxon>Ranunculales</taxon>
        <taxon>Papaveraceae</taxon>
        <taxon>Papaveroideae</taxon>
        <taxon>Papaver</taxon>
    </lineage>
</organism>
<dbReference type="AlphaFoldDB" id="A0A4Y7JDJ1"/>
<reference evidence="1 2" key="1">
    <citation type="journal article" date="2018" name="Science">
        <title>The opium poppy genome and morphinan production.</title>
        <authorList>
            <person name="Guo L."/>
            <person name="Winzer T."/>
            <person name="Yang X."/>
            <person name="Li Y."/>
            <person name="Ning Z."/>
            <person name="He Z."/>
            <person name="Teodor R."/>
            <person name="Lu Y."/>
            <person name="Bowser T.A."/>
            <person name="Graham I.A."/>
            <person name="Ye K."/>
        </authorList>
    </citation>
    <scope>NUCLEOTIDE SEQUENCE [LARGE SCALE GENOMIC DNA]</scope>
    <source>
        <strain evidence="2">cv. HN1</strain>
        <tissue evidence="1">Leaves</tissue>
    </source>
</reference>
<evidence type="ECO:0000313" key="2">
    <source>
        <dbReference type="Proteomes" id="UP000316621"/>
    </source>
</evidence>
<dbReference type="PANTHER" id="PTHR47926:SF518">
    <property type="entry name" value="(WILD MALAYSIAN BANANA) HYPOTHETICAL PROTEIN"/>
    <property type="match status" value="1"/>
</dbReference>
<dbReference type="Gene3D" id="1.25.40.10">
    <property type="entry name" value="Tetratricopeptide repeat domain"/>
    <property type="match status" value="1"/>
</dbReference>
<sequence>MRVSGKHPDHSVFPSVLKSCTSLVDFKLGEAVHGCIIRLGVDADFYTGNALMNRYCKFQSIDEGFGIQRFSSGSVDFVYEKIPERKFRWI</sequence>
<evidence type="ECO:0000313" key="1">
    <source>
        <dbReference type="EMBL" id="RZC58122.1"/>
    </source>
</evidence>
<name>A0A4Y7JDJ1_PAPSO</name>
<gene>
    <name evidence="1" type="ORF">C5167_005434</name>
</gene>
<dbReference type="InterPro" id="IPR011990">
    <property type="entry name" value="TPR-like_helical_dom_sf"/>
</dbReference>
<dbReference type="PANTHER" id="PTHR47926">
    <property type="entry name" value="PENTATRICOPEPTIDE REPEAT-CONTAINING PROTEIN"/>
    <property type="match status" value="1"/>
</dbReference>
<protein>
    <submittedName>
        <fullName evidence="1">Uncharacterized protein</fullName>
    </submittedName>
</protein>
<dbReference type="GO" id="GO:0009451">
    <property type="term" value="P:RNA modification"/>
    <property type="evidence" value="ECO:0007669"/>
    <property type="project" value="InterPro"/>
</dbReference>
<dbReference type="GO" id="GO:0003723">
    <property type="term" value="F:RNA binding"/>
    <property type="evidence" value="ECO:0007669"/>
    <property type="project" value="InterPro"/>
</dbReference>